<name>A0A165A362_XYLHT</name>
<keyword evidence="3" id="KW-1185">Reference proteome</keyword>
<proteinExistence type="predicted"/>
<feature type="compositionally biased region" description="Low complexity" evidence="1">
    <location>
        <begin position="565"/>
        <end position="584"/>
    </location>
</feature>
<dbReference type="AlphaFoldDB" id="A0A165A362"/>
<protein>
    <submittedName>
        <fullName evidence="2">Rxt3-domain-containing protein</fullName>
    </submittedName>
</protein>
<dbReference type="Pfam" id="PF08642">
    <property type="entry name" value="Rxt3"/>
    <property type="match status" value="1"/>
</dbReference>
<evidence type="ECO:0000313" key="3">
    <source>
        <dbReference type="Proteomes" id="UP000076632"/>
    </source>
</evidence>
<sequence>MSHPSDPPRRHSVGTSPPRFFAGPAHTPPPPPPPFSGGRYMPPPTSPQQQQPNNPPFNFPAPMSRGPPPPPPSFTSGRDLPAPMSTPSIHRPGSSMSISAMLGDAPAPAREPASQLSHHSPPFSTKSAPSPDIGSMPSRSSRHSDPASAEGLLRRPRSPEKFGSAGSEFSRPARSSSIGYSPAPFAGERISPNQDQRRYPSFSQPPTYGGSLKTSPHMPEQSMSGNGRPTEMHGPTSVISPLATPMAGPREGVVEVSRASDPSPRPMGPEYFRGPPAMFPGERERAVEEARAIEQRAAEDRAAFEARQEAERGAMWGMRMPPRHSFDEQQMTGPSTLNRPPGPGFQAYPPTTRSPFVAPSPPLRNQGLQPPGSSQPPHMAAPRTESSGAFEPESIDRGRPMPQSLTAFGGIFSPRPRIVEQQAQPQGPPPPPKPVEEPPPPTASSRNYLGVNSDVKKTGRVSPAPQAVQGAQGQVNGPGEPGIKSEFGRMFSGIGSGVGSVMTAGPGSSGSQTPFGQSPSKKDDAAAVTEGTPIPGVNEPEPPRPARNGSRAGGKRSRKAKEEAAAAAAANATAATTSTASAAAEQESIDGRATPGATTARGTKRPRPHTHHHHHHHNHPHHHHHHHHRHEDGSISPISAPGASQTFAATNGAKRSGSPLPSATADAAPLAQQQQHHHHHAPPPSHHHHHHHHAAPKSSTAGQTTTAPAAAATSTSPTRKPKLTVLNQAVINSISNLPRHHLGSTLYAPRVTVPSILASSEEAKFGYASTGRPLPRFEGKSNCTFTVRVPRYYLSREHREVVCRRRAVWGTGVYTDDSDPLAAAIHSGWVRGDWGDDVDVSMLDSGAEVSESKSGTSSSTVATTNGAFWTKPPSSGPAAPPEGCDLHITLLILPALEKYASCVGNGVRSRSWDDSHDGASFKIEGVTWVDEGVERGEERTGEARRKRLRALMNVGLAAAATGTRMRLKGKSPETGRIGAVAA</sequence>
<dbReference type="EMBL" id="KV407464">
    <property type="protein sequence ID" value="KZF19891.1"/>
    <property type="molecule type" value="Genomic_DNA"/>
</dbReference>
<dbReference type="OrthoDB" id="3596986at2759"/>
<dbReference type="OMA" id="KPHSTHP"/>
<feature type="compositionally biased region" description="Basic residues" evidence="1">
    <location>
        <begin position="675"/>
        <end position="695"/>
    </location>
</feature>
<accession>A0A165A362</accession>
<organism evidence="2 3">
    <name type="scientific">Xylona heveae (strain CBS 132557 / TC161)</name>
    <dbReference type="NCBI Taxonomy" id="1328760"/>
    <lineage>
        <taxon>Eukaryota</taxon>
        <taxon>Fungi</taxon>
        <taxon>Dikarya</taxon>
        <taxon>Ascomycota</taxon>
        <taxon>Pezizomycotina</taxon>
        <taxon>Xylonomycetes</taxon>
        <taxon>Xylonales</taxon>
        <taxon>Xylonaceae</taxon>
        <taxon>Xylona</taxon>
    </lineage>
</organism>
<dbReference type="GeneID" id="28898435"/>
<feature type="compositionally biased region" description="Low complexity" evidence="1">
    <location>
        <begin position="591"/>
        <end position="601"/>
    </location>
</feature>
<dbReference type="Gene3D" id="2.170.130.20">
    <property type="entry name" value="LCCL-like domain"/>
    <property type="match status" value="1"/>
</dbReference>
<dbReference type="InterPro" id="IPR013951">
    <property type="entry name" value="Rxt3"/>
</dbReference>
<feature type="compositionally biased region" description="Pro residues" evidence="1">
    <location>
        <begin position="53"/>
        <end position="73"/>
    </location>
</feature>
<dbReference type="Proteomes" id="UP000076632">
    <property type="component" value="Unassembled WGS sequence"/>
</dbReference>
<feature type="compositionally biased region" description="Polar residues" evidence="1">
    <location>
        <begin position="114"/>
        <end position="128"/>
    </location>
</feature>
<evidence type="ECO:0000256" key="1">
    <source>
        <dbReference type="SAM" id="MobiDB-lite"/>
    </source>
</evidence>
<gene>
    <name evidence="2" type="ORF">L228DRAFT_250313</name>
</gene>
<reference evidence="2 3" key="1">
    <citation type="journal article" date="2016" name="Fungal Biol.">
        <title>The genome of Xylona heveae provides a window into fungal endophytism.</title>
        <authorList>
            <person name="Gazis R."/>
            <person name="Kuo A."/>
            <person name="Riley R."/>
            <person name="LaButti K."/>
            <person name="Lipzen A."/>
            <person name="Lin J."/>
            <person name="Amirebrahimi M."/>
            <person name="Hesse C.N."/>
            <person name="Spatafora J.W."/>
            <person name="Henrissat B."/>
            <person name="Hainaut M."/>
            <person name="Grigoriev I.V."/>
            <person name="Hibbett D.S."/>
        </authorList>
    </citation>
    <scope>NUCLEOTIDE SEQUENCE [LARGE SCALE GENOMIC DNA]</scope>
    <source>
        <strain evidence="2 3">TC161</strain>
    </source>
</reference>
<dbReference type="InParanoid" id="A0A165A362"/>
<feature type="compositionally biased region" description="Pro residues" evidence="1">
    <location>
        <begin position="426"/>
        <end position="442"/>
    </location>
</feature>
<dbReference type="InterPro" id="IPR036609">
    <property type="entry name" value="LCCL_sf"/>
</dbReference>
<feature type="compositionally biased region" description="Polar residues" evidence="1">
    <location>
        <begin position="328"/>
        <end position="338"/>
    </location>
</feature>
<feature type="compositionally biased region" description="Polar residues" evidence="1">
    <location>
        <begin position="509"/>
        <end position="519"/>
    </location>
</feature>
<feature type="compositionally biased region" description="Low complexity" evidence="1">
    <location>
        <begin position="696"/>
        <end position="718"/>
    </location>
</feature>
<feature type="compositionally biased region" description="Low complexity" evidence="1">
    <location>
        <begin position="461"/>
        <end position="478"/>
    </location>
</feature>
<feature type="region of interest" description="Disordered" evidence="1">
    <location>
        <begin position="1"/>
        <end position="721"/>
    </location>
</feature>
<evidence type="ECO:0000313" key="2">
    <source>
        <dbReference type="EMBL" id="KZF19891.1"/>
    </source>
</evidence>
<feature type="compositionally biased region" description="Low complexity" evidence="1">
    <location>
        <begin position="366"/>
        <end position="377"/>
    </location>
</feature>
<dbReference type="RefSeq" id="XP_018185446.1">
    <property type="nucleotide sequence ID" value="XM_018333298.1"/>
</dbReference>
<feature type="compositionally biased region" description="Basic residues" evidence="1">
    <location>
        <begin position="602"/>
        <end position="629"/>
    </location>
</feature>
<feature type="compositionally biased region" description="Low complexity" evidence="1">
    <location>
        <begin position="658"/>
        <end position="674"/>
    </location>
</feature>
<dbReference type="SUPFAM" id="SSF69848">
    <property type="entry name" value="LCCL domain"/>
    <property type="match status" value="1"/>
</dbReference>
<feature type="compositionally biased region" description="Basic and acidic residues" evidence="1">
    <location>
        <begin position="281"/>
        <end position="312"/>
    </location>
</feature>
<dbReference type="STRING" id="1328760.A0A165A362"/>
<feature type="compositionally biased region" description="Pro residues" evidence="1">
    <location>
        <begin position="26"/>
        <end position="46"/>
    </location>
</feature>